<reference evidence="2" key="1">
    <citation type="journal article" date="2022" name="Int. J. Mol. Sci.">
        <title>Draft Genome of Tanacetum Coccineum: Genomic Comparison of Closely Related Tanacetum-Family Plants.</title>
        <authorList>
            <person name="Yamashiro T."/>
            <person name="Shiraishi A."/>
            <person name="Nakayama K."/>
            <person name="Satake H."/>
        </authorList>
    </citation>
    <scope>NUCLEOTIDE SEQUENCE</scope>
</reference>
<organism evidence="2 3">
    <name type="scientific">Tanacetum coccineum</name>
    <dbReference type="NCBI Taxonomy" id="301880"/>
    <lineage>
        <taxon>Eukaryota</taxon>
        <taxon>Viridiplantae</taxon>
        <taxon>Streptophyta</taxon>
        <taxon>Embryophyta</taxon>
        <taxon>Tracheophyta</taxon>
        <taxon>Spermatophyta</taxon>
        <taxon>Magnoliopsida</taxon>
        <taxon>eudicotyledons</taxon>
        <taxon>Gunneridae</taxon>
        <taxon>Pentapetalae</taxon>
        <taxon>asterids</taxon>
        <taxon>campanulids</taxon>
        <taxon>Asterales</taxon>
        <taxon>Asteraceae</taxon>
        <taxon>Asteroideae</taxon>
        <taxon>Anthemideae</taxon>
        <taxon>Anthemidinae</taxon>
        <taxon>Tanacetum</taxon>
    </lineage>
</organism>
<accession>A0ABQ4X7R3</accession>
<keyword evidence="3" id="KW-1185">Reference proteome</keyword>
<dbReference type="GO" id="GO:0003964">
    <property type="term" value="F:RNA-directed DNA polymerase activity"/>
    <property type="evidence" value="ECO:0007669"/>
    <property type="project" value="UniProtKB-KW"/>
</dbReference>
<feature type="domain" description="Reverse transcriptase" evidence="1">
    <location>
        <begin position="557"/>
        <end position="713"/>
    </location>
</feature>
<dbReference type="EMBL" id="BQNB010009269">
    <property type="protein sequence ID" value="GJS61147.1"/>
    <property type="molecule type" value="Genomic_DNA"/>
</dbReference>
<dbReference type="PROSITE" id="PS50878">
    <property type="entry name" value="RT_POL"/>
    <property type="match status" value="1"/>
</dbReference>
<reference evidence="2" key="2">
    <citation type="submission" date="2022-01" db="EMBL/GenBank/DDBJ databases">
        <authorList>
            <person name="Yamashiro T."/>
            <person name="Shiraishi A."/>
            <person name="Satake H."/>
            <person name="Nakayama K."/>
        </authorList>
    </citation>
    <scope>NUCLEOTIDE SEQUENCE</scope>
</reference>
<gene>
    <name evidence="2" type="ORF">Tco_0655931</name>
</gene>
<dbReference type="InterPro" id="IPR000477">
    <property type="entry name" value="RT_dom"/>
</dbReference>
<evidence type="ECO:0000313" key="2">
    <source>
        <dbReference type="EMBL" id="GJS61147.1"/>
    </source>
</evidence>
<comment type="caution">
    <text evidence="2">The sequence shown here is derived from an EMBL/GenBank/DDBJ whole genome shotgun (WGS) entry which is preliminary data.</text>
</comment>
<sequence length="713" mass="80685">KLDFARVLVEVSADDDLPSSLEIAYPPLGNRPAKIGVLDTKDGGGTCCKEFEDKVGRSDAVNSGNKGVDDEGLRLPRVLVRRSGSIHADKSSRSEDIPVKNSFQALDDQLMKDKDECVLDAMEEEEEEEEEYRSEIWPTLKPKIDYFYKNCHKYGLDPSFEDDDDVATEDGGMATEMRSEDVDLEARSIDNNGAPIDDVSNWVSNNASCFNGTGIIVGWDPSSVTVMVLSRLGQSYSTAGMEDFRGCLGEMGVEDLVMSGRPGRTDGLLKKLDRVMTMSNFPFVEKFVNSNAQFLPFVAFAVVEIPVISRAKPRPFRFANFLANKAEFLPIVKDVWDRHIPGHAMFSVSKLKLLKKPLRKLKYAQGDLARKVSNSRHELERVQAMIIWGIIMMVNDSHNADLREKEINCLKAYKDAVKDEELMLKQRAKVQWLSTSMFFHKTVKEKLNRNSIANVEDMNGVLYSGHLAGAQFVKHFQNVLGETKSVEPIFDPASLFSKRLTPEDAEYMVRPITREEIKAVIFGINDDKAPRPDGFSSKIFKSSWSIVGNEVCVAICDFFKNGRLLKEINATIIALVPKSQTPQKVSDFRPISCCNVLYKITDNVLLTKELMRNYHRNRGPSKVAFKIDIRKAYDSVEWDFMKQCLIRKNMISWIMSCLSSPSFTINVNEVFSLMVRRKIDEDGDSKYHWRCDTHLSFADDLMVFSKVGKMFVL</sequence>
<keyword evidence="2" id="KW-0808">Transferase</keyword>
<dbReference type="PANTHER" id="PTHR46890:SF48">
    <property type="entry name" value="RNA-DIRECTED DNA POLYMERASE"/>
    <property type="match status" value="1"/>
</dbReference>
<feature type="non-terminal residue" evidence="2">
    <location>
        <position position="1"/>
    </location>
</feature>
<proteinExistence type="predicted"/>
<evidence type="ECO:0000259" key="1">
    <source>
        <dbReference type="PROSITE" id="PS50878"/>
    </source>
</evidence>
<name>A0ABQ4X7R3_9ASTR</name>
<evidence type="ECO:0000313" key="3">
    <source>
        <dbReference type="Proteomes" id="UP001151760"/>
    </source>
</evidence>
<dbReference type="InterPro" id="IPR052343">
    <property type="entry name" value="Retrotransposon-Effector_Assoc"/>
</dbReference>
<dbReference type="PANTHER" id="PTHR46890">
    <property type="entry name" value="NON-LTR RETROLELEMENT REVERSE TRANSCRIPTASE-LIKE PROTEIN-RELATED"/>
    <property type="match status" value="1"/>
</dbReference>
<keyword evidence="2" id="KW-0695">RNA-directed DNA polymerase</keyword>
<keyword evidence="2" id="KW-0548">Nucleotidyltransferase</keyword>
<dbReference type="Proteomes" id="UP001151760">
    <property type="component" value="Unassembled WGS sequence"/>
</dbReference>
<protein>
    <submittedName>
        <fullName evidence="2">RNA-directed DNA polymerase</fullName>
    </submittedName>
</protein>